<evidence type="ECO:0000256" key="2">
    <source>
        <dbReference type="ARBA" id="ARBA00023125"/>
    </source>
</evidence>
<dbReference type="Gene3D" id="2.60.120.10">
    <property type="entry name" value="Jelly Rolls"/>
    <property type="match status" value="1"/>
</dbReference>
<dbReference type="SUPFAM" id="SSF46689">
    <property type="entry name" value="Homeodomain-like"/>
    <property type="match status" value="2"/>
</dbReference>
<proteinExistence type="predicted"/>
<keyword evidence="1" id="KW-0805">Transcription regulation</keyword>
<dbReference type="AlphaFoldDB" id="A0A917E2W7"/>
<dbReference type="GO" id="GO:0043565">
    <property type="term" value="F:sequence-specific DNA binding"/>
    <property type="evidence" value="ECO:0007669"/>
    <property type="project" value="InterPro"/>
</dbReference>
<dbReference type="Proteomes" id="UP000612456">
    <property type="component" value="Unassembled WGS sequence"/>
</dbReference>
<reference evidence="5" key="2">
    <citation type="submission" date="2020-09" db="EMBL/GenBank/DDBJ databases">
        <authorList>
            <person name="Sun Q."/>
            <person name="Zhou Y."/>
        </authorList>
    </citation>
    <scope>NUCLEOTIDE SEQUENCE</scope>
    <source>
        <strain evidence="5">CGMCC 1.15178</strain>
    </source>
</reference>
<sequence>MLELHIVHLDDMHHSWRIEEAATPFHILILQLKGEALYFIDGETVELSKGDLLYIPAGTVRSGKNSLSGPHKKCSAHFLINEPEKLPFYRGKKSFKIKLNLFNYMQQRFSFLVHQWLTQLPEYLVICEGIVIEMLGHVARDSEMKQFSPAKVRLVKETQNYLLHHFKEKVSISELASQLNRTPNYLTNTYKEITGFTPISYVHHLRIQTAIQLLGSSPITIREVSDLLGYSDQSHFNKMFKKLMGYPPSVVHQ</sequence>
<comment type="caution">
    <text evidence="5">The sequence shown here is derived from an EMBL/GenBank/DDBJ whole genome shotgun (WGS) entry which is preliminary data.</text>
</comment>
<dbReference type="InterPro" id="IPR018062">
    <property type="entry name" value="HTH_AraC-typ_CS"/>
</dbReference>
<dbReference type="InterPro" id="IPR014710">
    <property type="entry name" value="RmlC-like_jellyroll"/>
</dbReference>
<gene>
    <name evidence="5" type="ORF">GCM10010911_62000</name>
</gene>
<dbReference type="InterPro" id="IPR037923">
    <property type="entry name" value="HTH-like"/>
</dbReference>
<dbReference type="SUPFAM" id="SSF51215">
    <property type="entry name" value="Regulatory protein AraC"/>
    <property type="match status" value="1"/>
</dbReference>
<dbReference type="Pfam" id="PF02311">
    <property type="entry name" value="AraC_binding"/>
    <property type="match status" value="1"/>
</dbReference>
<evidence type="ECO:0000256" key="1">
    <source>
        <dbReference type="ARBA" id="ARBA00023015"/>
    </source>
</evidence>
<dbReference type="InterPro" id="IPR018060">
    <property type="entry name" value="HTH_AraC"/>
</dbReference>
<organism evidence="5 6">
    <name type="scientific">Paenibacillus nasutitermitis</name>
    <dbReference type="NCBI Taxonomy" id="1652958"/>
    <lineage>
        <taxon>Bacteria</taxon>
        <taxon>Bacillati</taxon>
        <taxon>Bacillota</taxon>
        <taxon>Bacilli</taxon>
        <taxon>Bacillales</taxon>
        <taxon>Paenibacillaceae</taxon>
        <taxon>Paenibacillus</taxon>
    </lineage>
</organism>
<dbReference type="PANTHER" id="PTHR43280">
    <property type="entry name" value="ARAC-FAMILY TRANSCRIPTIONAL REGULATOR"/>
    <property type="match status" value="1"/>
</dbReference>
<evidence type="ECO:0000313" key="5">
    <source>
        <dbReference type="EMBL" id="GGD94931.1"/>
    </source>
</evidence>
<dbReference type="PROSITE" id="PS01124">
    <property type="entry name" value="HTH_ARAC_FAMILY_2"/>
    <property type="match status" value="1"/>
</dbReference>
<dbReference type="SMART" id="SM00342">
    <property type="entry name" value="HTH_ARAC"/>
    <property type="match status" value="1"/>
</dbReference>
<dbReference type="PANTHER" id="PTHR43280:SF28">
    <property type="entry name" value="HTH-TYPE TRANSCRIPTIONAL ACTIVATOR RHAS"/>
    <property type="match status" value="1"/>
</dbReference>
<dbReference type="PROSITE" id="PS00041">
    <property type="entry name" value="HTH_ARAC_FAMILY_1"/>
    <property type="match status" value="1"/>
</dbReference>
<dbReference type="Pfam" id="PF12833">
    <property type="entry name" value="HTH_18"/>
    <property type="match status" value="1"/>
</dbReference>
<feature type="domain" description="HTH araC/xylS-type" evidence="4">
    <location>
        <begin position="156"/>
        <end position="253"/>
    </location>
</feature>
<dbReference type="EMBL" id="BMHP01000007">
    <property type="protein sequence ID" value="GGD94931.1"/>
    <property type="molecule type" value="Genomic_DNA"/>
</dbReference>
<keyword evidence="2" id="KW-0238">DNA-binding</keyword>
<dbReference type="InterPro" id="IPR009057">
    <property type="entry name" value="Homeodomain-like_sf"/>
</dbReference>
<dbReference type="GO" id="GO:0003700">
    <property type="term" value="F:DNA-binding transcription factor activity"/>
    <property type="evidence" value="ECO:0007669"/>
    <property type="project" value="InterPro"/>
</dbReference>
<evidence type="ECO:0000256" key="3">
    <source>
        <dbReference type="ARBA" id="ARBA00023163"/>
    </source>
</evidence>
<name>A0A917E2W7_9BACL</name>
<dbReference type="RefSeq" id="WP_188998440.1">
    <property type="nucleotide sequence ID" value="NZ_BMHP01000007.1"/>
</dbReference>
<protein>
    <recommendedName>
        <fullName evidence="4">HTH araC/xylS-type domain-containing protein</fullName>
    </recommendedName>
</protein>
<accession>A0A917E2W7</accession>
<reference evidence="5" key="1">
    <citation type="journal article" date="2014" name="Int. J. Syst. Evol. Microbiol.">
        <title>Complete genome sequence of Corynebacterium casei LMG S-19264T (=DSM 44701T), isolated from a smear-ripened cheese.</title>
        <authorList>
            <consortium name="US DOE Joint Genome Institute (JGI-PGF)"/>
            <person name="Walter F."/>
            <person name="Albersmeier A."/>
            <person name="Kalinowski J."/>
            <person name="Ruckert C."/>
        </authorList>
    </citation>
    <scope>NUCLEOTIDE SEQUENCE</scope>
    <source>
        <strain evidence="5">CGMCC 1.15178</strain>
    </source>
</reference>
<evidence type="ECO:0000259" key="4">
    <source>
        <dbReference type="PROSITE" id="PS01124"/>
    </source>
</evidence>
<dbReference type="InterPro" id="IPR003313">
    <property type="entry name" value="AraC-bd"/>
</dbReference>
<keyword evidence="3" id="KW-0804">Transcription</keyword>
<keyword evidence="6" id="KW-1185">Reference proteome</keyword>
<dbReference type="Gene3D" id="1.10.10.60">
    <property type="entry name" value="Homeodomain-like"/>
    <property type="match status" value="2"/>
</dbReference>
<evidence type="ECO:0000313" key="6">
    <source>
        <dbReference type="Proteomes" id="UP000612456"/>
    </source>
</evidence>